<name>A0A5C5XB81_9PLAN</name>
<evidence type="ECO:0000313" key="2">
    <source>
        <dbReference type="EMBL" id="TWT59543.1"/>
    </source>
</evidence>
<dbReference type="RefSeq" id="WP_146501695.1">
    <property type="nucleotide sequence ID" value="NZ_SJPG01000001.1"/>
</dbReference>
<proteinExistence type="predicted"/>
<accession>A0A5C5XB81</accession>
<protein>
    <recommendedName>
        <fullName evidence="4">Secreted protein</fullName>
    </recommendedName>
</protein>
<organism evidence="2 3">
    <name type="scientific">Rubinisphaera italica</name>
    <dbReference type="NCBI Taxonomy" id="2527969"/>
    <lineage>
        <taxon>Bacteria</taxon>
        <taxon>Pseudomonadati</taxon>
        <taxon>Planctomycetota</taxon>
        <taxon>Planctomycetia</taxon>
        <taxon>Planctomycetales</taxon>
        <taxon>Planctomycetaceae</taxon>
        <taxon>Rubinisphaera</taxon>
    </lineage>
</organism>
<dbReference type="OrthoDB" id="227207at2"/>
<keyword evidence="3" id="KW-1185">Reference proteome</keyword>
<dbReference type="AlphaFoldDB" id="A0A5C5XB81"/>
<gene>
    <name evidence="2" type="ORF">Pan54_02500</name>
</gene>
<comment type="caution">
    <text evidence="2">The sequence shown here is derived from an EMBL/GenBank/DDBJ whole genome shotgun (WGS) entry which is preliminary data.</text>
</comment>
<dbReference type="EMBL" id="SJPG01000001">
    <property type="protein sequence ID" value="TWT59543.1"/>
    <property type="molecule type" value="Genomic_DNA"/>
</dbReference>
<evidence type="ECO:0008006" key="4">
    <source>
        <dbReference type="Google" id="ProtNLM"/>
    </source>
</evidence>
<feature type="signal peptide" evidence="1">
    <location>
        <begin position="1"/>
        <end position="32"/>
    </location>
</feature>
<feature type="chain" id="PRO_5022834973" description="Secreted protein" evidence="1">
    <location>
        <begin position="33"/>
        <end position="767"/>
    </location>
</feature>
<evidence type="ECO:0000256" key="1">
    <source>
        <dbReference type="SAM" id="SignalP"/>
    </source>
</evidence>
<reference evidence="2 3" key="1">
    <citation type="submission" date="2019-02" db="EMBL/GenBank/DDBJ databases">
        <title>Deep-cultivation of Planctomycetes and their phenomic and genomic characterization uncovers novel biology.</title>
        <authorList>
            <person name="Wiegand S."/>
            <person name="Jogler M."/>
            <person name="Boedeker C."/>
            <person name="Pinto D."/>
            <person name="Vollmers J."/>
            <person name="Rivas-Marin E."/>
            <person name="Kohn T."/>
            <person name="Peeters S.H."/>
            <person name="Heuer A."/>
            <person name="Rast P."/>
            <person name="Oberbeckmann S."/>
            <person name="Bunk B."/>
            <person name="Jeske O."/>
            <person name="Meyerdierks A."/>
            <person name="Storesund J.E."/>
            <person name="Kallscheuer N."/>
            <person name="Luecker S."/>
            <person name="Lage O.M."/>
            <person name="Pohl T."/>
            <person name="Merkel B.J."/>
            <person name="Hornburger P."/>
            <person name="Mueller R.-W."/>
            <person name="Bruemmer F."/>
            <person name="Labrenz M."/>
            <person name="Spormann A.M."/>
            <person name="Op Den Camp H."/>
            <person name="Overmann J."/>
            <person name="Amann R."/>
            <person name="Jetten M.S.M."/>
            <person name="Mascher T."/>
            <person name="Medema M.H."/>
            <person name="Devos D.P."/>
            <person name="Kaster A.-K."/>
            <person name="Ovreas L."/>
            <person name="Rohde M."/>
            <person name="Galperin M.Y."/>
            <person name="Jogler C."/>
        </authorList>
    </citation>
    <scope>NUCLEOTIDE SEQUENCE [LARGE SCALE GENOMIC DNA]</scope>
    <source>
        <strain evidence="2 3">Pan54</strain>
    </source>
</reference>
<keyword evidence="1" id="KW-0732">Signal</keyword>
<sequence length="767" mass="87121" precursor="true">MTLTSPNSMPVKFCLLIALIFCTAAVPLQVQADDLREDSIVGQLPLDTPFLAVSRLHREQYEAIKSNPAIQKLIHLEAFQNQWNRRDKKKLQVTIEADEALEIEVQGDEKSVEVEVDVDTQNFDDFLKGLKKTEHGEEALAFLKDAASHEVFVYGDSSWVTMPKSFQFVINTMQRFSGSNSDLTDDEKAAKLLEKLKTLPIQQYLNIQLPNIVFGCQVEDEQRAQKLFGQLKETIQEQLENSDDETVQAYRDSFQVKMVDGVEYLTVKIPGSWIPFYLIDRSEMTRNQEALLEFFLDGIRKRSFIMALGVRDHSVLLSMGGDLKHLKRPTGDKRLIDHPHMAKLLELADQKVTSVTYYSEGMAQVGWKKDGNLKGYENWAQEIRNQSEESEGIAKVISDQAAEDVVDFGRDLQKFQSKPGAHLGYSLMTAEGLDRVSYNWSEHPERDGSQPLTIIDHVGGQPLLVVAGRKAYRPEVYEFRSKWITRTWWYINKGVLAFYPEGANERYIYAAILDQIRPHVIEFDRITRELFVPAFNDGQAALVIDAVDLRDEPNELIKEDFPTYPYLPQVGVIWGISDREKLVEACDGYRKALNQLLVKASVMSPDDTDPVVILKPTADEVEGGTLYHQDLKKMIAEGQNEIPILPVGVVSDNLAAITSDKNFAMKVLESNKLTIDSPIENIDQPMSCFSHVDLSKLWSLMEPYAKQGIEQQLESEEINSDEAEISRAMWNVLKQLKSVSSTTVKEDDAWIQRSHIRFGEVETKESE</sequence>
<evidence type="ECO:0000313" key="3">
    <source>
        <dbReference type="Proteomes" id="UP000316095"/>
    </source>
</evidence>
<dbReference type="Proteomes" id="UP000316095">
    <property type="component" value="Unassembled WGS sequence"/>
</dbReference>